<dbReference type="EMBL" id="JAGPXC010000002">
    <property type="protein sequence ID" value="KAH6658444.1"/>
    <property type="molecule type" value="Genomic_DNA"/>
</dbReference>
<proteinExistence type="predicted"/>
<evidence type="ECO:0000256" key="1">
    <source>
        <dbReference type="SAM" id="MobiDB-lite"/>
    </source>
</evidence>
<organism evidence="2 3">
    <name type="scientific">Truncatella angustata</name>
    <dbReference type="NCBI Taxonomy" id="152316"/>
    <lineage>
        <taxon>Eukaryota</taxon>
        <taxon>Fungi</taxon>
        <taxon>Dikarya</taxon>
        <taxon>Ascomycota</taxon>
        <taxon>Pezizomycotina</taxon>
        <taxon>Sordariomycetes</taxon>
        <taxon>Xylariomycetidae</taxon>
        <taxon>Amphisphaeriales</taxon>
        <taxon>Sporocadaceae</taxon>
        <taxon>Truncatella</taxon>
    </lineage>
</organism>
<evidence type="ECO:0000313" key="3">
    <source>
        <dbReference type="Proteomes" id="UP000758603"/>
    </source>
</evidence>
<protein>
    <submittedName>
        <fullName evidence="2">Uncharacterized protein</fullName>
    </submittedName>
</protein>
<evidence type="ECO:0000313" key="2">
    <source>
        <dbReference type="EMBL" id="KAH6658444.1"/>
    </source>
</evidence>
<dbReference type="RefSeq" id="XP_045962678.1">
    <property type="nucleotide sequence ID" value="XM_046099727.1"/>
</dbReference>
<sequence length="239" mass="27095">MAGIGWNTCETACHKPISMTTTTQSKSRPNCPRVDMRESKTYLWMNNLPIEKEDQRRRAVRRQVSIEESNLPVGSTFSYKVEGYVPTFNKYGDLELPPPFGLSARNYARFTHREDNGNDWFIAITYLAADDSSGGGNFYNTSYGTMMEAASNTMQAFMLNDYHSTTLYEIIVSDCKWSRGNKAWEGLSYRGNRPDWGENIGFSSEASKGLANATRKHDELEANRPGRVSDDENDSDYTH</sequence>
<comment type="caution">
    <text evidence="2">The sequence shown here is derived from an EMBL/GenBank/DDBJ whole genome shotgun (WGS) entry which is preliminary data.</text>
</comment>
<dbReference type="OrthoDB" id="5419268at2759"/>
<reference evidence="2" key="1">
    <citation type="journal article" date="2021" name="Nat. Commun.">
        <title>Genetic determinants of endophytism in the Arabidopsis root mycobiome.</title>
        <authorList>
            <person name="Mesny F."/>
            <person name="Miyauchi S."/>
            <person name="Thiergart T."/>
            <person name="Pickel B."/>
            <person name="Atanasova L."/>
            <person name="Karlsson M."/>
            <person name="Huettel B."/>
            <person name="Barry K.W."/>
            <person name="Haridas S."/>
            <person name="Chen C."/>
            <person name="Bauer D."/>
            <person name="Andreopoulos W."/>
            <person name="Pangilinan J."/>
            <person name="LaButti K."/>
            <person name="Riley R."/>
            <person name="Lipzen A."/>
            <person name="Clum A."/>
            <person name="Drula E."/>
            <person name="Henrissat B."/>
            <person name="Kohler A."/>
            <person name="Grigoriev I.V."/>
            <person name="Martin F.M."/>
            <person name="Hacquard S."/>
        </authorList>
    </citation>
    <scope>NUCLEOTIDE SEQUENCE</scope>
    <source>
        <strain evidence="2">MPI-SDFR-AT-0073</strain>
    </source>
</reference>
<dbReference type="AlphaFoldDB" id="A0A9P9A1T9"/>
<accession>A0A9P9A1T9</accession>
<name>A0A9P9A1T9_9PEZI</name>
<dbReference type="GeneID" id="70128619"/>
<feature type="region of interest" description="Disordered" evidence="1">
    <location>
        <begin position="207"/>
        <end position="239"/>
    </location>
</feature>
<feature type="compositionally biased region" description="Basic and acidic residues" evidence="1">
    <location>
        <begin position="215"/>
        <end position="239"/>
    </location>
</feature>
<gene>
    <name evidence="2" type="ORF">BKA67DRAFT_533596</name>
</gene>
<dbReference type="Proteomes" id="UP000758603">
    <property type="component" value="Unassembled WGS sequence"/>
</dbReference>
<keyword evidence="3" id="KW-1185">Reference proteome</keyword>